<feature type="signal peptide" evidence="2">
    <location>
        <begin position="1"/>
        <end position="27"/>
    </location>
</feature>
<evidence type="ECO:0000256" key="2">
    <source>
        <dbReference type="SAM" id="SignalP"/>
    </source>
</evidence>
<organism evidence="3">
    <name type="scientific">Arundo donax</name>
    <name type="common">Giant reed</name>
    <name type="synonym">Donax arundinaceus</name>
    <dbReference type="NCBI Taxonomy" id="35708"/>
    <lineage>
        <taxon>Eukaryota</taxon>
        <taxon>Viridiplantae</taxon>
        <taxon>Streptophyta</taxon>
        <taxon>Embryophyta</taxon>
        <taxon>Tracheophyta</taxon>
        <taxon>Spermatophyta</taxon>
        <taxon>Magnoliopsida</taxon>
        <taxon>Liliopsida</taxon>
        <taxon>Poales</taxon>
        <taxon>Poaceae</taxon>
        <taxon>PACMAD clade</taxon>
        <taxon>Arundinoideae</taxon>
        <taxon>Arundineae</taxon>
        <taxon>Arundo</taxon>
    </lineage>
</organism>
<name>A0A0A9A6U9_ARUDO</name>
<proteinExistence type="predicted"/>
<dbReference type="AlphaFoldDB" id="A0A0A9A6U9"/>
<dbReference type="EMBL" id="GBRH01252272">
    <property type="protein sequence ID" value="JAD45623.1"/>
    <property type="molecule type" value="Transcribed_RNA"/>
</dbReference>
<protein>
    <submittedName>
        <fullName evidence="3">Uncharacterized protein</fullName>
    </submittedName>
</protein>
<accession>A0A0A9A6U9</accession>
<evidence type="ECO:0000256" key="1">
    <source>
        <dbReference type="SAM" id="MobiDB-lite"/>
    </source>
</evidence>
<sequence length="120" mass="12708">MAPPLHRLIASAPLPLLLRLHATPAASAPLSLLLRLLTTPATSPFVEVTPSAACCLLVPPLRPIRLHLYYLLQERADRPDASPRSAPCLGGDDDSGKEREKGAARCAGWRRGAGTVKGDG</sequence>
<keyword evidence="2" id="KW-0732">Signal</keyword>
<feature type="compositionally biased region" description="Basic and acidic residues" evidence="1">
    <location>
        <begin position="94"/>
        <end position="103"/>
    </location>
</feature>
<feature type="region of interest" description="Disordered" evidence="1">
    <location>
        <begin position="77"/>
        <end position="104"/>
    </location>
</feature>
<feature type="chain" id="PRO_5002060159" evidence="2">
    <location>
        <begin position="28"/>
        <end position="120"/>
    </location>
</feature>
<reference evidence="3" key="2">
    <citation type="journal article" date="2015" name="Data Brief">
        <title>Shoot transcriptome of the giant reed, Arundo donax.</title>
        <authorList>
            <person name="Barrero R.A."/>
            <person name="Guerrero F.D."/>
            <person name="Moolhuijzen P."/>
            <person name="Goolsby J.A."/>
            <person name="Tidwell J."/>
            <person name="Bellgard S.E."/>
            <person name="Bellgard M.I."/>
        </authorList>
    </citation>
    <scope>NUCLEOTIDE SEQUENCE</scope>
    <source>
        <tissue evidence="3">Shoot tissue taken approximately 20 cm above the soil surface</tissue>
    </source>
</reference>
<evidence type="ECO:0000313" key="3">
    <source>
        <dbReference type="EMBL" id="JAD45623.1"/>
    </source>
</evidence>
<reference evidence="3" key="1">
    <citation type="submission" date="2014-09" db="EMBL/GenBank/DDBJ databases">
        <authorList>
            <person name="Magalhaes I.L.F."/>
            <person name="Oliveira U."/>
            <person name="Santos F.R."/>
            <person name="Vidigal T.H.D.A."/>
            <person name="Brescovit A.D."/>
            <person name="Santos A.J."/>
        </authorList>
    </citation>
    <scope>NUCLEOTIDE SEQUENCE</scope>
    <source>
        <tissue evidence="3">Shoot tissue taken approximately 20 cm above the soil surface</tissue>
    </source>
</reference>